<accession>A0A7C8MH82</accession>
<dbReference type="AlphaFoldDB" id="A0A7C8MH82"/>
<organism evidence="2 3">
    <name type="scientific">Massariosphaeria phaeospora</name>
    <dbReference type="NCBI Taxonomy" id="100035"/>
    <lineage>
        <taxon>Eukaryota</taxon>
        <taxon>Fungi</taxon>
        <taxon>Dikarya</taxon>
        <taxon>Ascomycota</taxon>
        <taxon>Pezizomycotina</taxon>
        <taxon>Dothideomycetes</taxon>
        <taxon>Pleosporomycetidae</taxon>
        <taxon>Pleosporales</taxon>
        <taxon>Pleosporales incertae sedis</taxon>
        <taxon>Massariosphaeria</taxon>
    </lineage>
</organism>
<evidence type="ECO:0000313" key="3">
    <source>
        <dbReference type="Proteomes" id="UP000481861"/>
    </source>
</evidence>
<dbReference type="EMBL" id="JAADJZ010000002">
    <property type="protein sequence ID" value="KAF2877479.1"/>
    <property type="molecule type" value="Genomic_DNA"/>
</dbReference>
<dbReference type="Proteomes" id="UP000481861">
    <property type="component" value="Unassembled WGS sequence"/>
</dbReference>
<sequence>MRPPDASRLALAGTTASGHIQPRSLPFCHHWRKAKRRGGPGHLAARRRSVGGAQQTAVREREPSPPLHCCSAQRPDGYTACVIGTVVLVTADLGSKCSSGVCLRDRVSSEGAGKVGRQEADGTPACPATKKSRYHHVHIMYARGEARLTDRPRYIGIREAPWRSGERLLRR</sequence>
<name>A0A7C8MH82_9PLEO</name>
<feature type="compositionally biased region" description="Basic residues" evidence="1">
    <location>
        <begin position="36"/>
        <end position="49"/>
    </location>
</feature>
<reference evidence="2 3" key="1">
    <citation type="submission" date="2020-01" db="EMBL/GenBank/DDBJ databases">
        <authorList>
            <consortium name="DOE Joint Genome Institute"/>
            <person name="Haridas S."/>
            <person name="Albert R."/>
            <person name="Binder M."/>
            <person name="Bloem J."/>
            <person name="Labutti K."/>
            <person name="Salamov A."/>
            <person name="Andreopoulos B."/>
            <person name="Baker S.E."/>
            <person name="Barry K."/>
            <person name="Bills G."/>
            <person name="Bluhm B.H."/>
            <person name="Cannon C."/>
            <person name="Castanera R."/>
            <person name="Culley D.E."/>
            <person name="Daum C."/>
            <person name="Ezra D."/>
            <person name="Gonzalez J.B."/>
            <person name="Henrissat B."/>
            <person name="Kuo A."/>
            <person name="Liang C."/>
            <person name="Lipzen A."/>
            <person name="Lutzoni F."/>
            <person name="Magnuson J."/>
            <person name="Mondo S."/>
            <person name="Nolan M."/>
            <person name="Ohm R."/>
            <person name="Pangilinan J."/>
            <person name="Park H.-J.H."/>
            <person name="Ramirez L."/>
            <person name="Alfaro M."/>
            <person name="Sun H."/>
            <person name="Tritt A."/>
            <person name="Yoshinaga Y."/>
            <person name="Zwiers L.-H.L."/>
            <person name="Turgeon B.G."/>
            <person name="Goodwin S.B."/>
            <person name="Spatafora J.W."/>
            <person name="Crous P.W."/>
            <person name="Grigoriev I.V."/>
        </authorList>
    </citation>
    <scope>NUCLEOTIDE SEQUENCE [LARGE SCALE GENOMIC DNA]</scope>
    <source>
        <strain evidence="2 3">CBS 611.86</strain>
    </source>
</reference>
<feature type="region of interest" description="Disordered" evidence="1">
    <location>
        <begin position="36"/>
        <end position="67"/>
    </location>
</feature>
<comment type="caution">
    <text evidence="2">The sequence shown here is derived from an EMBL/GenBank/DDBJ whole genome shotgun (WGS) entry which is preliminary data.</text>
</comment>
<evidence type="ECO:0000313" key="2">
    <source>
        <dbReference type="EMBL" id="KAF2877479.1"/>
    </source>
</evidence>
<gene>
    <name evidence="2" type="ORF">BDV95DRAFT_149162</name>
</gene>
<keyword evidence="3" id="KW-1185">Reference proteome</keyword>
<protein>
    <submittedName>
        <fullName evidence="2">Uncharacterized protein</fullName>
    </submittedName>
</protein>
<proteinExistence type="predicted"/>
<evidence type="ECO:0000256" key="1">
    <source>
        <dbReference type="SAM" id="MobiDB-lite"/>
    </source>
</evidence>